<dbReference type="PANTHER" id="PTHR37702:SF1">
    <property type="entry name" value="HYDROXYPROLINE-RICH GLYCOPROTEIN FAMILY PROTEIN"/>
    <property type="match status" value="1"/>
</dbReference>
<sequence>MPTKSNQSSPLIIIFTFKILLLSSLSTSIYAAEAAGDNKFAGQVAFATPLQPYECLYPCLPPPIASTSTCPPPPSPPPPPQPPAPPSSSIYCPPPPSGTPAGNIPFYPPPDYVNDYFAPPPPNPILPYFPFYYKNPPPPVDFSSAARWNPACCILFVAQVLHCLYRII</sequence>
<reference evidence="3" key="1">
    <citation type="submission" date="2020-06" db="EMBL/GenBank/DDBJ databases">
        <authorList>
            <person name="Li T."/>
            <person name="Hu X."/>
            <person name="Zhang T."/>
            <person name="Song X."/>
            <person name="Zhang H."/>
            <person name="Dai N."/>
            <person name="Sheng W."/>
            <person name="Hou X."/>
            <person name="Wei L."/>
        </authorList>
    </citation>
    <scope>NUCLEOTIDE SEQUENCE</scope>
    <source>
        <strain evidence="3">3651</strain>
        <tissue evidence="3">Leaf</tissue>
    </source>
</reference>
<protein>
    <submittedName>
        <fullName evidence="3">Uncharacterized protein</fullName>
    </submittedName>
</protein>
<feature type="chain" id="PRO_5041908501" evidence="2">
    <location>
        <begin position="32"/>
        <end position="168"/>
    </location>
</feature>
<dbReference type="AlphaFoldDB" id="A0AAE1XRX3"/>
<feature type="signal peptide" evidence="2">
    <location>
        <begin position="1"/>
        <end position="31"/>
    </location>
</feature>
<evidence type="ECO:0000313" key="3">
    <source>
        <dbReference type="EMBL" id="KAK4416428.1"/>
    </source>
</evidence>
<dbReference type="PANTHER" id="PTHR37702">
    <property type="entry name" value="PROLINE-RICH FAMILY PROTEIN"/>
    <property type="match status" value="1"/>
</dbReference>
<keyword evidence="4" id="KW-1185">Reference proteome</keyword>
<reference evidence="3" key="2">
    <citation type="journal article" date="2024" name="Plant">
        <title>Genomic evolution and insights into agronomic trait innovations of Sesamum species.</title>
        <authorList>
            <person name="Miao H."/>
            <person name="Wang L."/>
            <person name="Qu L."/>
            <person name="Liu H."/>
            <person name="Sun Y."/>
            <person name="Le M."/>
            <person name="Wang Q."/>
            <person name="Wei S."/>
            <person name="Zheng Y."/>
            <person name="Lin W."/>
            <person name="Duan Y."/>
            <person name="Cao H."/>
            <person name="Xiong S."/>
            <person name="Wang X."/>
            <person name="Wei L."/>
            <person name="Li C."/>
            <person name="Ma Q."/>
            <person name="Ju M."/>
            <person name="Zhao R."/>
            <person name="Li G."/>
            <person name="Mu C."/>
            <person name="Tian Q."/>
            <person name="Mei H."/>
            <person name="Zhang T."/>
            <person name="Gao T."/>
            <person name="Zhang H."/>
        </authorList>
    </citation>
    <scope>NUCLEOTIDE SEQUENCE</scope>
    <source>
        <strain evidence="3">3651</strain>
    </source>
</reference>
<accession>A0AAE1XRX3</accession>
<organism evidence="3 4">
    <name type="scientific">Sesamum alatum</name>
    <dbReference type="NCBI Taxonomy" id="300844"/>
    <lineage>
        <taxon>Eukaryota</taxon>
        <taxon>Viridiplantae</taxon>
        <taxon>Streptophyta</taxon>
        <taxon>Embryophyta</taxon>
        <taxon>Tracheophyta</taxon>
        <taxon>Spermatophyta</taxon>
        <taxon>Magnoliopsida</taxon>
        <taxon>eudicotyledons</taxon>
        <taxon>Gunneridae</taxon>
        <taxon>Pentapetalae</taxon>
        <taxon>asterids</taxon>
        <taxon>lamiids</taxon>
        <taxon>Lamiales</taxon>
        <taxon>Pedaliaceae</taxon>
        <taxon>Sesamum</taxon>
    </lineage>
</organism>
<proteinExistence type="predicted"/>
<evidence type="ECO:0000256" key="1">
    <source>
        <dbReference type="SAM" id="MobiDB-lite"/>
    </source>
</evidence>
<evidence type="ECO:0000313" key="4">
    <source>
        <dbReference type="Proteomes" id="UP001293254"/>
    </source>
</evidence>
<keyword evidence="2" id="KW-0732">Signal</keyword>
<evidence type="ECO:0000256" key="2">
    <source>
        <dbReference type="SAM" id="SignalP"/>
    </source>
</evidence>
<gene>
    <name evidence="3" type="ORF">Salat_2468300</name>
</gene>
<feature type="region of interest" description="Disordered" evidence="1">
    <location>
        <begin position="67"/>
        <end position="97"/>
    </location>
</feature>
<dbReference type="EMBL" id="JACGWO010000010">
    <property type="protein sequence ID" value="KAK4416428.1"/>
    <property type="molecule type" value="Genomic_DNA"/>
</dbReference>
<name>A0AAE1XRX3_9LAMI</name>
<comment type="caution">
    <text evidence="3">The sequence shown here is derived from an EMBL/GenBank/DDBJ whole genome shotgun (WGS) entry which is preliminary data.</text>
</comment>
<dbReference type="Proteomes" id="UP001293254">
    <property type="component" value="Unassembled WGS sequence"/>
</dbReference>